<dbReference type="SUPFAM" id="SSF55729">
    <property type="entry name" value="Acyl-CoA N-acyltransferases (Nat)"/>
    <property type="match status" value="1"/>
</dbReference>
<evidence type="ECO:0000313" key="4">
    <source>
        <dbReference type="EMBL" id="MCS0656978.1"/>
    </source>
</evidence>
<sequence length="153" mass="16496">MRRSIAEGCVPDHGDNPGILDAWLGNKTAQNVATWFSTPSNYAVVAVRDGALVGLALLTAAGKVALCYVLPNAVRSGIGRAMLDGLEQKARAWDIGRLHLQSPPSSSAFFERHGYTNAGKEKACFGLECDLLWKSLKCTDPAQRKRFCNCSGK</sequence>
<reference evidence="4 5" key="1">
    <citation type="submission" date="2022-08" db="EMBL/GenBank/DDBJ databases">
        <title>Reclassification of Massilia species as members of the genera Telluria, Duganella, Pseudoduganella, Mokoshia gen. nov. and Zemynaea gen. nov. using orthogonal and non-orthogonal genome-based approaches.</title>
        <authorList>
            <person name="Bowman J.P."/>
        </authorList>
    </citation>
    <scope>NUCLEOTIDE SEQUENCE [LARGE SCALE GENOMIC DNA]</scope>
    <source>
        <strain evidence="4 5">JCM 31606</strain>
    </source>
</reference>
<keyword evidence="5" id="KW-1185">Reference proteome</keyword>
<dbReference type="Proteomes" id="UP001204621">
    <property type="component" value="Unassembled WGS sequence"/>
</dbReference>
<dbReference type="CDD" id="cd04301">
    <property type="entry name" value="NAT_SF"/>
    <property type="match status" value="1"/>
</dbReference>
<dbReference type="Pfam" id="PF13673">
    <property type="entry name" value="Acetyltransf_10"/>
    <property type="match status" value="1"/>
</dbReference>
<organism evidence="4 5">
    <name type="scientific">Massilia terrae</name>
    <dbReference type="NCBI Taxonomy" id="1811224"/>
    <lineage>
        <taxon>Bacteria</taxon>
        <taxon>Pseudomonadati</taxon>
        <taxon>Pseudomonadota</taxon>
        <taxon>Betaproteobacteria</taxon>
        <taxon>Burkholderiales</taxon>
        <taxon>Oxalobacteraceae</taxon>
        <taxon>Telluria group</taxon>
        <taxon>Massilia</taxon>
    </lineage>
</organism>
<evidence type="ECO:0000259" key="3">
    <source>
        <dbReference type="PROSITE" id="PS51186"/>
    </source>
</evidence>
<evidence type="ECO:0000313" key="5">
    <source>
        <dbReference type="Proteomes" id="UP001204621"/>
    </source>
</evidence>
<keyword evidence="1" id="KW-0808">Transferase</keyword>
<dbReference type="Gene3D" id="3.40.630.30">
    <property type="match status" value="1"/>
</dbReference>
<dbReference type="EMBL" id="JANUGU010000001">
    <property type="protein sequence ID" value="MCS0656978.1"/>
    <property type="molecule type" value="Genomic_DNA"/>
</dbReference>
<dbReference type="RefSeq" id="WP_258810146.1">
    <property type="nucleotide sequence ID" value="NZ_JANUGU010000001.1"/>
</dbReference>
<dbReference type="PROSITE" id="PS51186">
    <property type="entry name" value="GNAT"/>
    <property type="match status" value="1"/>
</dbReference>
<evidence type="ECO:0000256" key="2">
    <source>
        <dbReference type="ARBA" id="ARBA00023315"/>
    </source>
</evidence>
<protein>
    <submittedName>
        <fullName evidence="4">GNAT family N-acetyltransferase</fullName>
    </submittedName>
</protein>
<comment type="caution">
    <text evidence="4">The sequence shown here is derived from an EMBL/GenBank/DDBJ whole genome shotgun (WGS) entry which is preliminary data.</text>
</comment>
<dbReference type="PANTHER" id="PTHR43877:SF2">
    <property type="entry name" value="AMINOALKYLPHOSPHONATE N-ACETYLTRANSFERASE-RELATED"/>
    <property type="match status" value="1"/>
</dbReference>
<gene>
    <name evidence="4" type="ORF">NX778_02750</name>
</gene>
<dbReference type="InterPro" id="IPR016181">
    <property type="entry name" value="Acyl_CoA_acyltransferase"/>
</dbReference>
<name>A0ABT2CV67_9BURK</name>
<dbReference type="InterPro" id="IPR050832">
    <property type="entry name" value="Bact_Acetyltransf"/>
</dbReference>
<keyword evidence="2" id="KW-0012">Acyltransferase</keyword>
<evidence type="ECO:0000256" key="1">
    <source>
        <dbReference type="ARBA" id="ARBA00022679"/>
    </source>
</evidence>
<dbReference type="InterPro" id="IPR000182">
    <property type="entry name" value="GNAT_dom"/>
</dbReference>
<accession>A0ABT2CV67</accession>
<feature type="domain" description="N-acetyltransferase" evidence="3">
    <location>
        <begin position="1"/>
        <end position="139"/>
    </location>
</feature>
<dbReference type="PANTHER" id="PTHR43877">
    <property type="entry name" value="AMINOALKYLPHOSPHONATE N-ACETYLTRANSFERASE-RELATED-RELATED"/>
    <property type="match status" value="1"/>
</dbReference>
<proteinExistence type="predicted"/>